<protein>
    <recommendedName>
        <fullName evidence="2">Myosin-2 essential light chain</fullName>
    </recommendedName>
</protein>
<dbReference type="EMBL" id="CAJQZP010000945">
    <property type="protein sequence ID" value="CAG5001035.1"/>
    <property type="molecule type" value="Genomic_DNA"/>
</dbReference>
<sequence length="224" mass="25962">MGEDKRKYSLELKEFAVTLNYLSPRAYEYVRNELKDILPHPKRICKWYQCIQCDPEFTTEAFEVVKERSALETLKMARYFKEQDIDEFRECFYLFARSGQITSLDELTVVMRSLGMSPTIQELTGYLKGKGGKMSFADFLEVMHIHSRAENLPNEVVNAFRAGDPEKKGVVPAKQLRNLLQNWGEGLSQREVDNIFREANVSNNGTVRYEDFVKIACAPVPDYY</sequence>
<name>A0A8S3X447_PARAO</name>
<keyword evidence="1" id="KW-0677">Repeat</keyword>
<dbReference type="GO" id="GO:0016460">
    <property type="term" value="C:myosin II complex"/>
    <property type="evidence" value="ECO:0007669"/>
    <property type="project" value="TreeGrafter"/>
</dbReference>
<dbReference type="FunFam" id="1.10.238.10:FF:000216">
    <property type="entry name" value="Putative calmodulin"/>
    <property type="match status" value="1"/>
</dbReference>
<proteinExistence type="predicted"/>
<feature type="domain" description="THAP9-like helix-turn-helix" evidence="3">
    <location>
        <begin position="4"/>
        <end position="47"/>
    </location>
</feature>
<dbReference type="OrthoDB" id="435273at2759"/>
<evidence type="ECO:0000256" key="1">
    <source>
        <dbReference type="ARBA" id="ARBA00022737"/>
    </source>
</evidence>
<dbReference type="AlphaFoldDB" id="A0A8S3X447"/>
<evidence type="ECO:0000259" key="3">
    <source>
        <dbReference type="Pfam" id="PF12017"/>
    </source>
</evidence>
<dbReference type="PANTHER" id="PTHR23048:SF0">
    <property type="entry name" value="CALMODULIN LIKE 3"/>
    <property type="match status" value="1"/>
</dbReference>
<dbReference type="GO" id="GO:0005509">
    <property type="term" value="F:calcium ion binding"/>
    <property type="evidence" value="ECO:0007669"/>
    <property type="project" value="InterPro"/>
</dbReference>
<dbReference type="PANTHER" id="PTHR23048">
    <property type="entry name" value="MYOSIN LIGHT CHAIN 1, 3"/>
    <property type="match status" value="1"/>
</dbReference>
<reference evidence="5" key="1">
    <citation type="submission" date="2021-04" db="EMBL/GenBank/DDBJ databases">
        <authorList>
            <person name="Tunstrom K."/>
        </authorList>
    </citation>
    <scope>NUCLEOTIDE SEQUENCE</scope>
</reference>
<dbReference type="Pfam" id="PF13499">
    <property type="entry name" value="EF-hand_7"/>
    <property type="match status" value="1"/>
</dbReference>
<gene>
    <name evidence="5" type="ORF">PAPOLLO_LOCUS13838</name>
</gene>
<keyword evidence="6" id="KW-1185">Reference proteome</keyword>
<dbReference type="FunFam" id="1.10.238.10:FF:000082">
    <property type="entry name" value="Myosin light chain 1"/>
    <property type="match status" value="1"/>
</dbReference>
<dbReference type="Pfam" id="PF12017">
    <property type="entry name" value="Tnp_P_element"/>
    <property type="match status" value="1"/>
</dbReference>
<accession>A0A8S3X447</accession>
<dbReference type="InterPro" id="IPR050230">
    <property type="entry name" value="CALM/Myosin/TropC-like"/>
</dbReference>
<dbReference type="Proteomes" id="UP000691718">
    <property type="component" value="Unassembled WGS sequence"/>
</dbReference>
<comment type="caution">
    <text evidence="5">The sequence shown here is derived from an EMBL/GenBank/DDBJ whole genome shotgun (WGS) entry which is preliminary data.</text>
</comment>
<feature type="domain" description="EF-hand" evidence="4">
    <location>
        <begin position="158"/>
        <end position="216"/>
    </location>
</feature>
<evidence type="ECO:0000259" key="4">
    <source>
        <dbReference type="Pfam" id="PF13499"/>
    </source>
</evidence>
<evidence type="ECO:0000313" key="5">
    <source>
        <dbReference type="EMBL" id="CAG5001035.1"/>
    </source>
</evidence>
<evidence type="ECO:0000313" key="6">
    <source>
        <dbReference type="Proteomes" id="UP000691718"/>
    </source>
</evidence>
<dbReference type="InterPro" id="IPR021896">
    <property type="entry name" value="THAP9-like_HTH"/>
</dbReference>
<evidence type="ECO:0000256" key="2">
    <source>
        <dbReference type="ARBA" id="ARBA00069033"/>
    </source>
</evidence>
<organism evidence="5 6">
    <name type="scientific">Parnassius apollo</name>
    <name type="common">Apollo butterfly</name>
    <name type="synonym">Papilio apollo</name>
    <dbReference type="NCBI Taxonomy" id="110799"/>
    <lineage>
        <taxon>Eukaryota</taxon>
        <taxon>Metazoa</taxon>
        <taxon>Ecdysozoa</taxon>
        <taxon>Arthropoda</taxon>
        <taxon>Hexapoda</taxon>
        <taxon>Insecta</taxon>
        <taxon>Pterygota</taxon>
        <taxon>Neoptera</taxon>
        <taxon>Endopterygota</taxon>
        <taxon>Lepidoptera</taxon>
        <taxon>Glossata</taxon>
        <taxon>Ditrysia</taxon>
        <taxon>Papilionoidea</taxon>
        <taxon>Papilionidae</taxon>
        <taxon>Parnassiinae</taxon>
        <taxon>Parnassini</taxon>
        <taxon>Parnassius</taxon>
        <taxon>Parnassius</taxon>
    </lineage>
</organism>
<dbReference type="InterPro" id="IPR002048">
    <property type="entry name" value="EF_hand_dom"/>
</dbReference>